<dbReference type="EMBL" id="CP045529">
    <property type="protein sequence ID" value="QFU99563.1"/>
    <property type="molecule type" value="Genomic_DNA"/>
</dbReference>
<dbReference type="GO" id="GO:0022857">
    <property type="term" value="F:transmembrane transporter activity"/>
    <property type="evidence" value="ECO:0007669"/>
    <property type="project" value="InterPro"/>
</dbReference>
<dbReference type="Gene3D" id="3.40.190.120">
    <property type="entry name" value="Osmoprotection protein (prox), domain 2"/>
    <property type="match status" value="1"/>
</dbReference>
<dbReference type="RefSeq" id="WP_036947443.1">
    <property type="nucleotide sequence ID" value="NZ_BAABIH010000024.1"/>
</dbReference>
<keyword evidence="3" id="KW-1185">Reference proteome</keyword>
<dbReference type="SUPFAM" id="SSF53850">
    <property type="entry name" value="Periplasmic binding protein-like II"/>
    <property type="match status" value="1"/>
</dbReference>
<dbReference type="AlphaFoldDB" id="A0A5P9QDL3"/>
<accession>A0A5P9QDL3</accession>
<evidence type="ECO:0000313" key="2">
    <source>
        <dbReference type="EMBL" id="QFU99563.1"/>
    </source>
</evidence>
<name>A0A5P9QDL3_9MICO</name>
<organism evidence="2 3">
    <name type="scientific">Luteimicrobium xylanilyticum</name>
    <dbReference type="NCBI Taxonomy" id="1133546"/>
    <lineage>
        <taxon>Bacteria</taxon>
        <taxon>Bacillati</taxon>
        <taxon>Actinomycetota</taxon>
        <taxon>Actinomycetes</taxon>
        <taxon>Micrococcales</taxon>
        <taxon>Luteimicrobium</taxon>
    </lineage>
</organism>
<dbReference type="KEGG" id="lxl:KDY119_03095"/>
<proteinExistence type="predicted"/>
<dbReference type="OrthoDB" id="9781705at2"/>
<dbReference type="PROSITE" id="PS51257">
    <property type="entry name" value="PROKAR_LIPOPROTEIN"/>
    <property type="match status" value="1"/>
</dbReference>
<feature type="domain" description="ABC-type glycine betaine transport system substrate-binding" evidence="1">
    <location>
        <begin position="62"/>
        <end position="334"/>
    </location>
</feature>
<dbReference type="GO" id="GO:0043190">
    <property type="term" value="C:ATP-binding cassette (ABC) transporter complex"/>
    <property type="evidence" value="ECO:0007669"/>
    <property type="project" value="InterPro"/>
</dbReference>
<reference evidence="2 3" key="1">
    <citation type="submission" date="2019-10" db="EMBL/GenBank/DDBJ databases">
        <title>Genome sequence of Luteimicrobium xylanilyticum HY-24.</title>
        <authorList>
            <person name="Kim D.Y."/>
            <person name="Park H.-Y."/>
        </authorList>
    </citation>
    <scope>NUCLEOTIDE SEQUENCE [LARGE SCALE GENOMIC DNA]</scope>
    <source>
        <strain evidence="2 3">HY-24</strain>
    </source>
</reference>
<dbReference type="Gene3D" id="3.40.190.10">
    <property type="entry name" value="Periplasmic binding protein-like II"/>
    <property type="match status" value="1"/>
</dbReference>
<dbReference type="CDD" id="cd13611">
    <property type="entry name" value="PBP2_YehZ"/>
    <property type="match status" value="1"/>
</dbReference>
<dbReference type="InterPro" id="IPR007210">
    <property type="entry name" value="ABC_Gly_betaine_transp_sub-bd"/>
</dbReference>
<sequence length="343" mass="36265">MSRGAPTPAGLRTTGLRVAVVALTAAVGTALASCGLQPAASYVPKADPGSIEHIEGLPDDAAITVTAKNFTEQLVLGKIAVIALTAAGFHVTDMTNVPGSQAVRQLMLDGKADMTFEYTGTAWLTYLGHKEGIPDPEKQFEAVRDADAANGLTWLPPAPMNNTYALAVRAGAVDELGGITKLSQLKDLPVSQRTFCVESEFNSRPDGFRPMLEKYGLKLGSSGKDGVPTRNVKILDTGTVYTATADGTCNFGEVFTTDGRITSLNLQVLADDKGFFPAYNGAPVVNTATLDEYPGIKDVFSGLTPKLTNDVMRSLNRKVDVDGEDPGDVAFDWMVSEGFVTAP</sequence>
<evidence type="ECO:0000259" key="1">
    <source>
        <dbReference type="Pfam" id="PF04069"/>
    </source>
</evidence>
<gene>
    <name evidence="2" type="ORF">KDY119_03095</name>
</gene>
<dbReference type="Proteomes" id="UP000326702">
    <property type="component" value="Chromosome"/>
</dbReference>
<evidence type="ECO:0000313" key="3">
    <source>
        <dbReference type="Proteomes" id="UP000326702"/>
    </source>
</evidence>
<protein>
    <submittedName>
        <fullName evidence="2">Osmoprotectant-binding protein OsmX</fullName>
    </submittedName>
</protein>
<dbReference type="Pfam" id="PF04069">
    <property type="entry name" value="OpuAC"/>
    <property type="match status" value="1"/>
</dbReference>